<feature type="transmembrane region" description="Helical" evidence="1">
    <location>
        <begin position="64"/>
        <end position="80"/>
    </location>
</feature>
<organism evidence="2 3">
    <name type="scientific">Mesobacillus boroniphilus JCM 21738</name>
    <dbReference type="NCBI Taxonomy" id="1294265"/>
    <lineage>
        <taxon>Bacteria</taxon>
        <taxon>Bacillati</taxon>
        <taxon>Bacillota</taxon>
        <taxon>Bacilli</taxon>
        <taxon>Bacillales</taxon>
        <taxon>Bacillaceae</taxon>
        <taxon>Mesobacillus</taxon>
    </lineage>
</organism>
<evidence type="ECO:0000256" key="1">
    <source>
        <dbReference type="SAM" id="Phobius"/>
    </source>
</evidence>
<evidence type="ECO:0000313" key="3">
    <source>
        <dbReference type="Proteomes" id="UP000018949"/>
    </source>
</evidence>
<feature type="transmembrane region" description="Helical" evidence="1">
    <location>
        <begin position="166"/>
        <end position="186"/>
    </location>
</feature>
<keyword evidence="1" id="KW-1133">Transmembrane helix</keyword>
<sequence length="194" mass="23052">MINLENVRLARFDEIVKMGKEGQKALNQYWFDYALYTSFEYWLMVLFLVAPLILLLLKINKNKLFQILFYGYSIHMSFGYHDLFGRNMGYWNYPFPVMPVLPGISLDSSLIPIIFTFVYQSTLNSNKKYYLYATMTSVILSFVFKPMLVGLGLFRMYGEINYFHLFISYVSVFIFAKLVTDFFLWIKKRYSSNK</sequence>
<dbReference type="Proteomes" id="UP000018949">
    <property type="component" value="Unassembled WGS sequence"/>
</dbReference>
<dbReference type="AlphaFoldDB" id="W4RWS1"/>
<proteinExistence type="predicted"/>
<keyword evidence="1" id="KW-0812">Transmembrane</keyword>
<feature type="transmembrane region" description="Helical" evidence="1">
    <location>
        <begin position="39"/>
        <end position="57"/>
    </location>
</feature>
<keyword evidence="1" id="KW-0472">Membrane</keyword>
<comment type="caution">
    <text evidence="2">The sequence shown here is derived from an EMBL/GenBank/DDBJ whole genome shotgun (WGS) entry which is preliminary data.</text>
</comment>
<accession>W4RWS1</accession>
<feature type="transmembrane region" description="Helical" evidence="1">
    <location>
        <begin position="131"/>
        <end position="154"/>
    </location>
</feature>
<protein>
    <submittedName>
        <fullName evidence="2">Uncharacterized protein</fullName>
    </submittedName>
</protein>
<dbReference type="RefSeq" id="WP_243463110.1">
    <property type="nucleotide sequence ID" value="NZ_BAUW01000126.1"/>
</dbReference>
<dbReference type="EMBL" id="BAUW01000126">
    <property type="protein sequence ID" value="GAE48094.1"/>
    <property type="molecule type" value="Genomic_DNA"/>
</dbReference>
<keyword evidence="3" id="KW-1185">Reference proteome</keyword>
<dbReference type="eggNOG" id="ENOG5030BDC">
    <property type="taxonomic scope" value="Bacteria"/>
</dbReference>
<evidence type="ECO:0000313" key="2">
    <source>
        <dbReference type="EMBL" id="GAE48094.1"/>
    </source>
</evidence>
<gene>
    <name evidence="2" type="ORF">JCM21738_5172</name>
</gene>
<reference evidence="2 3" key="1">
    <citation type="submission" date="2013-12" db="EMBL/GenBank/DDBJ databases">
        <title>NBRP : Genome information of microbial organism related human and environment.</title>
        <authorList>
            <person name="Hattori M."/>
            <person name="Oshima K."/>
            <person name="Inaba H."/>
            <person name="Suda W."/>
            <person name="Sakamoto M."/>
            <person name="Iino T."/>
            <person name="Kitahara M."/>
            <person name="Oshida Y."/>
            <person name="Iida T."/>
            <person name="Kudo T."/>
            <person name="Itoh T."/>
            <person name="Ahmed I."/>
            <person name="Ohkuma M."/>
        </authorList>
    </citation>
    <scope>NUCLEOTIDE SEQUENCE [LARGE SCALE GENOMIC DNA]</scope>
    <source>
        <strain evidence="2 3">JCM 21738</strain>
    </source>
</reference>
<feature type="transmembrane region" description="Helical" evidence="1">
    <location>
        <begin position="100"/>
        <end position="119"/>
    </location>
</feature>
<name>W4RWS1_9BACI</name>